<sequence length="136" mass="15465">MIDKAELTYSGHDAYELLRMSSRHEAVLDMLRIFLGCDITRAAGTDKAKLDRFWEVNDRCKLCLDELLNTDPAERQDVKDTFRELFEIAGLSPNVKLELIEDPKLPGFEESFKALVIKSGVQFVMNYPGKVDPLIA</sequence>
<dbReference type="Proteomes" id="UP000637061">
    <property type="component" value="Unassembled WGS sequence"/>
</dbReference>
<organism evidence="1 2">
    <name type="scientific">Pseudomonas putida</name>
    <name type="common">Arthrobacter siderocapsulatus</name>
    <dbReference type="NCBI Taxonomy" id="303"/>
    <lineage>
        <taxon>Bacteria</taxon>
        <taxon>Pseudomonadati</taxon>
        <taxon>Pseudomonadota</taxon>
        <taxon>Gammaproteobacteria</taxon>
        <taxon>Pseudomonadales</taxon>
        <taxon>Pseudomonadaceae</taxon>
        <taxon>Pseudomonas</taxon>
    </lineage>
</organism>
<gene>
    <name evidence="1" type="ORF">JEU22_05055</name>
</gene>
<evidence type="ECO:0000313" key="2">
    <source>
        <dbReference type="Proteomes" id="UP000637061"/>
    </source>
</evidence>
<proteinExistence type="predicted"/>
<accession>A0A8I1EB69</accession>
<dbReference type="AlphaFoldDB" id="A0A8I1EB69"/>
<name>A0A8I1EB69_PSEPU</name>
<evidence type="ECO:0000313" key="1">
    <source>
        <dbReference type="EMBL" id="MBI6883274.1"/>
    </source>
</evidence>
<reference evidence="1" key="1">
    <citation type="submission" date="2020-12" db="EMBL/GenBank/DDBJ databases">
        <title>Enhanced detection system for hospital associated transmission using whole genome sequencing surveillance.</title>
        <authorList>
            <person name="Harrison L.H."/>
            <person name="Van Tyne D."/>
            <person name="Marsh J.W."/>
            <person name="Griffith M.P."/>
            <person name="Snyder D.J."/>
            <person name="Cooper V.S."/>
            <person name="Mustapha M."/>
        </authorList>
    </citation>
    <scope>NUCLEOTIDE SEQUENCE</scope>
    <source>
        <strain evidence="1">PSB00042</strain>
    </source>
</reference>
<dbReference type="EMBL" id="JAEHTE010000002">
    <property type="protein sequence ID" value="MBI6883274.1"/>
    <property type="molecule type" value="Genomic_DNA"/>
</dbReference>
<comment type="caution">
    <text evidence="1">The sequence shown here is derived from an EMBL/GenBank/DDBJ whole genome shotgun (WGS) entry which is preliminary data.</text>
</comment>
<dbReference type="RefSeq" id="WP_198746886.1">
    <property type="nucleotide sequence ID" value="NZ_JAEHTE010000002.1"/>
</dbReference>
<protein>
    <submittedName>
        <fullName evidence="1">Uncharacterized protein</fullName>
    </submittedName>
</protein>